<dbReference type="EMBL" id="LAZR01013332">
    <property type="protein sequence ID" value="KKM22437.1"/>
    <property type="molecule type" value="Genomic_DNA"/>
</dbReference>
<comment type="caution">
    <text evidence="1">The sequence shown here is derived from an EMBL/GenBank/DDBJ whole genome shotgun (WGS) entry which is preliminary data.</text>
</comment>
<reference evidence="1" key="1">
    <citation type="journal article" date="2015" name="Nature">
        <title>Complex archaea that bridge the gap between prokaryotes and eukaryotes.</title>
        <authorList>
            <person name="Spang A."/>
            <person name="Saw J.H."/>
            <person name="Jorgensen S.L."/>
            <person name="Zaremba-Niedzwiedzka K."/>
            <person name="Martijn J."/>
            <person name="Lind A.E."/>
            <person name="van Eijk R."/>
            <person name="Schleper C."/>
            <person name="Guy L."/>
            <person name="Ettema T.J."/>
        </authorList>
    </citation>
    <scope>NUCLEOTIDE SEQUENCE</scope>
</reference>
<sequence length="142" mass="15951">MRALSIAILGLSVLLSGCADRTNEAGAVREESAHQAKRRDPGESVRIAFEKIRAKEGKYFDHVFRILETDGGVPALIATLDSTHADDSFQAWVILSRISQRSGRHKADEEPQDKAHWEKWWTDTGHAMPVDTLKGNFDSHWK</sequence>
<dbReference type="AlphaFoldDB" id="A0A0F9I4G1"/>
<accession>A0A0F9I4G1</accession>
<organism evidence="1">
    <name type="scientific">marine sediment metagenome</name>
    <dbReference type="NCBI Taxonomy" id="412755"/>
    <lineage>
        <taxon>unclassified sequences</taxon>
        <taxon>metagenomes</taxon>
        <taxon>ecological metagenomes</taxon>
    </lineage>
</organism>
<dbReference type="PROSITE" id="PS51257">
    <property type="entry name" value="PROKAR_LIPOPROTEIN"/>
    <property type="match status" value="1"/>
</dbReference>
<protein>
    <recommendedName>
        <fullName evidence="2">Lipoprotein</fullName>
    </recommendedName>
</protein>
<name>A0A0F9I4G1_9ZZZZ</name>
<evidence type="ECO:0008006" key="2">
    <source>
        <dbReference type="Google" id="ProtNLM"/>
    </source>
</evidence>
<gene>
    <name evidence="1" type="ORF">LCGC14_1625330</name>
</gene>
<proteinExistence type="predicted"/>
<evidence type="ECO:0000313" key="1">
    <source>
        <dbReference type="EMBL" id="KKM22437.1"/>
    </source>
</evidence>